<accession>A0C0P3</accession>
<name>A0C0P3_PARTE</name>
<sequence>MNQRQYKSKLRITNLEQDLDELINSQNIFIVKRVYQMNQFRNFKNTLQKYKLWVAKCNKSQIINLLQTQTLKQKIIKIHLKKNFQQFMNFCEIQKVEKNFETLQQDYKKLQLENKQYQESIEKDYQLEIQKQNEMTEELKQLIKDTEFKLKQKESNCQMKS</sequence>
<feature type="coiled-coil region" evidence="1">
    <location>
        <begin position="93"/>
        <end position="156"/>
    </location>
</feature>
<dbReference type="HOGENOM" id="CLU_1647001_0_0_1"/>
<dbReference type="EMBL" id="CT868031">
    <property type="protein sequence ID" value="CAK64360.1"/>
    <property type="molecule type" value="Genomic_DNA"/>
</dbReference>
<protein>
    <submittedName>
        <fullName evidence="2">Uncharacterized protein</fullName>
    </submittedName>
</protein>
<organism evidence="2 3">
    <name type="scientific">Paramecium tetraurelia</name>
    <dbReference type="NCBI Taxonomy" id="5888"/>
    <lineage>
        <taxon>Eukaryota</taxon>
        <taxon>Sar</taxon>
        <taxon>Alveolata</taxon>
        <taxon>Ciliophora</taxon>
        <taxon>Intramacronucleata</taxon>
        <taxon>Oligohymenophorea</taxon>
        <taxon>Peniculida</taxon>
        <taxon>Parameciidae</taxon>
        <taxon>Paramecium</taxon>
    </lineage>
</organism>
<keyword evidence="1" id="KW-0175">Coiled coil</keyword>
<dbReference type="GeneID" id="5017545"/>
<evidence type="ECO:0000313" key="2">
    <source>
        <dbReference type="EMBL" id="CAK64360.1"/>
    </source>
</evidence>
<dbReference type="OMA" id="LMTINFQ"/>
<dbReference type="Proteomes" id="UP000000600">
    <property type="component" value="Unassembled WGS sequence"/>
</dbReference>
<reference evidence="2 3" key="1">
    <citation type="journal article" date="2006" name="Nature">
        <title>Global trends of whole-genome duplications revealed by the ciliate Paramecium tetraurelia.</title>
        <authorList>
            <consortium name="Genoscope"/>
            <person name="Aury J.-M."/>
            <person name="Jaillon O."/>
            <person name="Duret L."/>
            <person name="Noel B."/>
            <person name="Jubin C."/>
            <person name="Porcel B.M."/>
            <person name="Segurens B."/>
            <person name="Daubin V."/>
            <person name="Anthouard V."/>
            <person name="Aiach N."/>
            <person name="Arnaiz O."/>
            <person name="Billaut A."/>
            <person name="Beisson J."/>
            <person name="Blanc I."/>
            <person name="Bouhouche K."/>
            <person name="Camara F."/>
            <person name="Duharcourt S."/>
            <person name="Guigo R."/>
            <person name="Gogendeau D."/>
            <person name="Katinka M."/>
            <person name="Keller A.-M."/>
            <person name="Kissmehl R."/>
            <person name="Klotz C."/>
            <person name="Koll F."/>
            <person name="Le Moue A."/>
            <person name="Lepere C."/>
            <person name="Malinsky S."/>
            <person name="Nowacki M."/>
            <person name="Nowak J.K."/>
            <person name="Plattner H."/>
            <person name="Poulain J."/>
            <person name="Ruiz F."/>
            <person name="Serrano V."/>
            <person name="Zagulski M."/>
            <person name="Dessen P."/>
            <person name="Betermier M."/>
            <person name="Weissenbach J."/>
            <person name="Scarpelli C."/>
            <person name="Schachter V."/>
            <person name="Sperling L."/>
            <person name="Meyer E."/>
            <person name="Cohen J."/>
            <person name="Wincker P."/>
        </authorList>
    </citation>
    <scope>NUCLEOTIDE SEQUENCE [LARGE SCALE GENOMIC DNA]</scope>
    <source>
        <strain evidence="2 3">Stock d4-2</strain>
    </source>
</reference>
<evidence type="ECO:0000313" key="3">
    <source>
        <dbReference type="Proteomes" id="UP000000600"/>
    </source>
</evidence>
<keyword evidence="3" id="KW-1185">Reference proteome</keyword>
<gene>
    <name evidence="2" type="ORF">GSPATT00033836001</name>
</gene>
<dbReference type="RefSeq" id="XP_001431758.1">
    <property type="nucleotide sequence ID" value="XM_001431721.1"/>
</dbReference>
<dbReference type="KEGG" id="ptm:GSPATT00033836001"/>
<dbReference type="AlphaFoldDB" id="A0C0P3"/>
<dbReference type="InParanoid" id="A0C0P3"/>
<proteinExistence type="predicted"/>
<evidence type="ECO:0000256" key="1">
    <source>
        <dbReference type="SAM" id="Coils"/>
    </source>
</evidence>